<dbReference type="GO" id="GO:0008270">
    <property type="term" value="F:zinc ion binding"/>
    <property type="evidence" value="ECO:0007669"/>
    <property type="project" value="UniProtKB-KW"/>
</dbReference>
<evidence type="ECO:0000256" key="2">
    <source>
        <dbReference type="ARBA" id="ARBA00022833"/>
    </source>
</evidence>
<feature type="region of interest" description="Disordered" evidence="4">
    <location>
        <begin position="1"/>
        <end position="60"/>
    </location>
</feature>
<evidence type="ECO:0000256" key="3">
    <source>
        <dbReference type="PROSITE-ProRule" id="PRU00175"/>
    </source>
</evidence>
<evidence type="ECO:0000256" key="4">
    <source>
        <dbReference type="SAM" id="MobiDB-lite"/>
    </source>
</evidence>
<dbReference type="SUPFAM" id="SSF57850">
    <property type="entry name" value="RING/U-box"/>
    <property type="match status" value="1"/>
</dbReference>
<dbReference type="Gene3D" id="3.30.40.10">
    <property type="entry name" value="Zinc/RING finger domain, C3HC4 (zinc finger)"/>
    <property type="match status" value="1"/>
</dbReference>
<name>A0AAV2RYE9_MEGNR</name>
<dbReference type="EMBL" id="CAXKWB010036328">
    <property type="protein sequence ID" value="CAL4147979.1"/>
    <property type="molecule type" value="Genomic_DNA"/>
</dbReference>
<dbReference type="Pfam" id="PF13920">
    <property type="entry name" value="zf-C3HC4_3"/>
    <property type="match status" value="1"/>
</dbReference>
<keyword evidence="7" id="KW-1185">Reference proteome</keyword>
<dbReference type="AlphaFoldDB" id="A0AAV2RYE9"/>
<organism evidence="6 7">
    <name type="scientific">Meganyctiphanes norvegica</name>
    <name type="common">Northern krill</name>
    <name type="synonym">Thysanopoda norvegica</name>
    <dbReference type="NCBI Taxonomy" id="48144"/>
    <lineage>
        <taxon>Eukaryota</taxon>
        <taxon>Metazoa</taxon>
        <taxon>Ecdysozoa</taxon>
        <taxon>Arthropoda</taxon>
        <taxon>Crustacea</taxon>
        <taxon>Multicrustacea</taxon>
        <taxon>Malacostraca</taxon>
        <taxon>Eumalacostraca</taxon>
        <taxon>Eucarida</taxon>
        <taxon>Euphausiacea</taxon>
        <taxon>Euphausiidae</taxon>
        <taxon>Meganyctiphanes</taxon>
    </lineage>
</organism>
<reference evidence="6 7" key="1">
    <citation type="submission" date="2024-05" db="EMBL/GenBank/DDBJ databases">
        <authorList>
            <person name="Wallberg A."/>
        </authorList>
    </citation>
    <scope>NUCLEOTIDE SEQUENCE [LARGE SCALE GENOMIC DNA]</scope>
</reference>
<proteinExistence type="predicted"/>
<gene>
    <name evidence="6" type="ORF">MNOR_LOCUS30162</name>
</gene>
<keyword evidence="2" id="KW-0862">Zinc</keyword>
<feature type="compositionally biased region" description="Pro residues" evidence="4">
    <location>
        <begin position="9"/>
        <end position="25"/>
    </location>
</feature>
<dbReference type="InterPro" id="IPR001841">
    <property type="entry name" value="Znf_RING"/>
</dbReference>
<feature type="domain" description="RING-type" evidence="5">
    <location>
        <begin position="106"/>
        <end position="150"/>
    </location>
</feature>
<dbReference type="InterPro" id="IPR013083">
    <property type="entry name" value="Znf_RING/FYVE/PHD"/>
</dbReference>
<feature type="compositionally biased region" description="Pro residues" evidence="4">
    <location>
        <begin position="34"/>
        <end position="51"/>
    </location>
</feature>
<accession>A0AAV2RYE9</accession>
<evidence type="ECO:0000259" key="5">
    <source>
        <dbReference type="PROSITE" id="PS50089"/>
    </source>
</evidence>
<keyword evidence="1 3" id="KW-0863">Zinc-finger</keyword>
<evidence type="ECO:0000256" key="1">
    <source>
        <dbReference type="ARBA" id="ARBA00022771"/>
    </source>
</evidence>
<comment type="caution">
    <text evidence="6">The sequence shown here is derived from an EMBL/GenBank/DDBJ whole genome shotgun (WGS) entry which is preliminary data.</text>
</comment>
<evidence type="ECO:0000313" key="7">
    <source>
        <dbReference type="Proteomes" id="UP001497623"/>
    </source>
</evidence>
<evidence type="ECO:0000313" key="6">
    <source>
        <dbReference type="EMBL" id="CAL4147979.1"/>
    </source>
</evidence>
<sequence>DDNDNRPPENAPPENAPPENSPPENAPLENAPPENAPPENAPPENAPPENAPPEREQLVSHETECNFRTVITNEIENLRQEVQQEIGNLRVANESRLSALEDRGICRVCFTEPIDCLITPCYHWVICIQCYRQLPNVGSDQNPRWICPICGQDIESGWPFYGLR</sequence>
<protein>
    <recommendedName>
        <fullName evidence="5">RING-type domain-containing protein</fullName>
    </recommendedName>
</protein>
<feature type="non-terminal residue" evidence="6">
    <location>
        <position position="1"/>
    </location>
</feature>
<dbReference type="Proteomes" id="UP001497623">
    <property type="component" value="Unassembled WGS sequence"/>
</dbReference>
<keyword evidence="1 3" id="KW-0479">Metal-binding</keyword>
<dbReference type="PROSITE" id="PS50089">
    <property type="entry name" value="ZF_RING_2"/>
    <property type="match status" value="1"/>
</dbReference>